<dbReference type="InterPro" id="IPR013785">
    <property type="entry name" value="Aldolase_TIM"/>
</dbReference>
<accession>A0A5B8RDH1</accession>
<keyword evidence="6" id="KW-0503">Monooxygenase</keyword>
<keyword evidence="3" id="KW-0285">Flavoprotein</keyword>
<comment type="cofactor">
    <cofactor evidence="1">
        <name>FMN</name>
        <dbReference type="ChEBI" id="CHEBI:58210"/>
    </cofactor>
</comment>
<name>A0A5B8RDH1_9ZZZZ</name>
<evidence type="ECO:0000256" key="4">
    <source>
        <dbReference type="ARBA" id="ARBA00022643"/>
    </source>
</evidence>
<proteinExistence type="inferred from homology"/>
<sequence>MVAQGIEAGGHRGNFDAGEDEALGLMPLVRRLVARLSVPVIASGGIMDGPGIRAVLALGAVGAQLGTAFIPCPESAATAAHRTALRSDSAARTAVTRAISGRPARGVAGVFQDEIGRCDDDSVPDYPLAYDAAKQLHAAARAAGSTAYSPNWAGQGAPLCREMPAGVLVARLVQELLTAPGGPGA</sequence>
<organism evidence="7">
    <name type="scientific">uncultured organism</name>
    <dbReference type="NCBI Taxonomy" id="155900"/>
    <lineage>
        <taxon>unclassified sequences</taxon>
        <taxon>environmental samples</taxon>
    </lineage>
</organism>
<evidence type="ECO:0000256" key="6">
    <source>
        <dbReference type="ARBA" id="ARBA00023033"/>
    </source>
</evidence>
<comment type="similarity">
    <text evidence="2">Belongs to the nitronate monooxygenase family. NMO class I subfamily.</text>
</comment>
<dbReference type="PANTHER" id="PTHR42747:SF3">
    <property type="entry name" value="NITRONATE MONOOXYGENASE-RELATED"/>
    <property type="match status" value="1"/>
</dbReference>
<dbReference type="InterPro" id="IPR004136">
    <property type="entry name" value="NMO"/>
</dbReference>
<dbReference type="Pfam" id="PF03060">
    <property type="entry name" value="NMO"/>
    <property type="match status" value="1"/>
</dbReference>
<gene>
    <name evidence="7" type="ORF">KBTEX_03242</name>
</gene>
<evidence type="ECO:0000256" key="3">
    <source>
        <dbReference type="ARBA" id="ARBA00022630"/>
    </source>
</evidence>
<evidence type="ECO:0000256" key="2">
    <source>
        <dbReference type="ARBA" id="ARBA00009881"/>
    </source>
</evidence>
<dbReference type="EMBL" id="MN079182">
    <property type="protein sequence ID" value="QEA06900.1"/>
    <property type="molecule type" value="Genomic_DNA"/>
</dbReference>
<evidence type="ECO:0000313" key="7">
    <source>
        <dbReference type="EMBL" id="QEA06900.1"/>
    </source>
</evidence>
<dbReference type="SUPFAM" id="SSF51412">
    <property type="entry name" value="Inosine monophosphate dehydrogenase (IMPDH)"/>
    <property type="match status" value="1"/>
</dbReference>
<reference evidence="7" key="1">
    <citation type="submission" date="2019-06" db="EMBL/GenBank/DDBJ databases">
        <authorList>
            <person name="Murdoch R.W."/>
            <person name="Fathepure B."/>
        </authorList>
    </citation>
    <scope>NUCLEOTIDE SEQUENCE</scope>
</reference>
<keyword evidence="5" id="KW-0560">Oxidoreductase</keyword>
<dbReference type="Gene3D" id="3.20.20.70">
    <property type="entry name" value="Aldolase class I"/>
    <property type="match status" value="1"/>
</dbReference>
<evidence type="ECO:0000256" key="1">
    <source>
        <dbReference type="ARBA" id="ARBA00001917"/>
    </source>
</evidence>
<keyword evidence="4" id="KW-0288">FMN</keyword>
<dbReference type="GO" id="GO:0018580">
    <property type="term" value="F:nitronate monooxygenase activity"/>
    <property type="evidence" value="ECO:0007669"/>
    <property type="project" value="InterPro"/>
</dbReference>
<dbReference type="AlphaFoldDB" id="A0A5B8RDH1"/>
<evidence type="ECO:0000256" key="5">
    <source>
        <dbReference type="ARBA" id="ARBA00023002"/>
    </source>
</evidence>
<protein>
    <submittedName>
        <fullName evidence="7">Uncharacterized protein</fullName>
    </submittedName>
</protein>
<dbReference type="CDD" id="cd04730">
    <property type="entry name" value="NPD_like"/>
    <property type="match status" value="1"/>
</dbReference>
<dbReference type="PANTHER" id="PTHR42747">
    <property type="entry name" value="NITRONATE MONOOXYGENASE-RELATED"/>
    <property type="match status" value="1"/>
</dbReference>